<keyword evidence="3 4" id="KW-0326">Glycosidase</keyword>
<dbReference type="Proteomes" id="UP000006727">
    <property type="component" value="Chromosome 11"/>
</dbReference>
<evidence type="ECO:0000259" key="5">
    <source>
        <dbReference type="Pfam" id="PF00150"/>
    </source>
</evidence>
<accession>A0A2K1JU57</accession>
<evidence type="ECO:0000256" key="4">
    <source>
        <dbReference type="RuleBase" id="RU361153"/>
    </source>
</evidence>
<dbReference type="PANTHER" id="PTHR10551:SF9">
    <property type="entry name" value="FASCIN-2"/>
    <property type="match status" value="1"/>
</dbReference>
<dbReference type="GO" id="GO:0004553">
    <property type="term" value="F:hydrolase activity, hydrolyzing O-glycosyl compounds"/>
    <property type="evidence" value="ECO:0007669"/>
    <property type="project" value="InterPro"/>
</dbReference>
<evidence type="ECO:0000313" key="7">
    <source>
        <dbReference type="EnsemblPlants" id="Pp3c11_9800V3.1"/>
    </source>
</evidence>
<dbReference type="Pfam" id="PF00150">
    <property type="entry name" value="Cellulase"/>
    <property type="match status" value="1"/>
</dbReference>
<reference evidence="6 8" key="1">
    <citation type="journal article" date="2008" name="Science">
        <title>The Physcomitrella genome reveals evolutionary insights into the conquest of land by plants.</title>
        <authorList>
            <person name="Rensing S."/>
            <person name="Lang D."/>
            <person name="Zimmer A."/>
            <person name="Terry A."/>
            <person name="Salamov A."/>
            <person name="Shapiro H."/>
            <person name="Nishiyama T."/>
            <person name="Perroud P.-F."/>
            <person name="Lindquist E."/>
            <person name="Kamisugi Y."/>
            <person name="Tanahashi T."/>
            <person name="Sakakibara K."/>
            <person name="Fujita T."/>
            <person name="Oishi K."/>
            <person name="Shin-I T."/>
            <person name="Kuroki Y."/>
            <person name="Toyoda A."/>
            <person name="Suzuki Y."/>
            <person name="Hashimoto A."/>
            <person name="Yamaguchi K."/>
            <person name="Sugano A."/>
            <person name="Kohara Y."/>
            <person name="Fujiyama A."/>
            <person name="Anterola A."/>
            <person name="Aoki S."/>
            <person name="Ashton N."/>
            <person name="Barbazuk W.B."/>
            <person name="Barker E."/>
            <person name="Bennetzen J."/>
            <person name="Bezanilla M."/>
            <person name="Blankenship R."/>
            <person name="Cho S.H."/>
            <person name="Dutcher S."/>
            <person name="Estelle M."/>
            <person name="Fawcett J.A."/>
            <person name="Gundlach H."/>
            <person name="Hanada K."/>
            <person name="Heyl A."/>
            <person name="Hicks K.A."/>
            <person name="Hugh J."/>
            <person name="Lohr M."/>
            <person name="Mayer K."/>
            <person name="Melkozernov A."/>
            <person name="Murata T."/>
            <person name="Nelson D."/>
            <person name="Pils B."/>
            <person name="Prigge M."/>
            <person name="Reiss B."/>
            <person name="Renner T."/>
            <person name="Rombauts S."/>
            <person name="Rushton P."/>
            <person name="Sanderfoot A."/>
            <person name="Schween G."/>
            <person name="Shiu S.-H."/>
            <person name="Stueber K."/>
            <person name="Theodoulou F.L."/>
            <person name="Tu H."/>
            <person name="Van de Peer Y."/>
            <person name="Verrier P.J."/>
            <person name="Waters E."/>
            <person name="Wood A."/>
            <person name="Yang L."/>
            <person name="Cove D."/>
            <person name="Cuming A."/>
            <person name="Hasebe M."/>
            <person name="Lucas S."/>
            <person name="Mishler D.B."/>
            <person name="Reski R."/>
            <person name="Grigoriev I."/>
            <person name="Quatrano R.S."/>
            <person name="Boore J.L."/>
        </authorList>
    </citation>
    <scope>NUCLEOTIDE SEQUENCE [LARGE SCALE GENOMIC DNA]</scope>
    <source>
        <strain evidence="7 8">cv. Gransden 2004</strain>
    </source>
</reference>
<evidence type="ECO:0000256" key="2">
    <source>
        <dbReference type="ARBA" id="ARBA00022801"/>
    </source>
</evidence>
<dbReference type="EMBL" id="ABEU02000011">
    <property type="protein sequence ID" value="PNR45061.1"/>
    <property type="molecule type" value="Genomic_DNA"/>
</dbReference>
<name>A0A2K1JU57_PHYPA</name>
<reference evidence="6 8" key="2">
    <citation type="journal article" date="2018" name="Plant J.">
        <title>The Physcomitrella patens chromosome-scale assembly reveals moss genome structure and evolution.</title>
        <authorList>
            <person name="Lang D."/>
            <person name="Ullrich K.K."/>
            <person name="Murat F."/>
            <person name="Fuchs J."/>
            <person name="Jenkins J."/>
            <person name="Haas F.B."/>
            <person name="Piednoel M."/>
            <person name="Gundlach H."/>
            <person name="Van Bel M."/>
            <person name="Meyberg R."/>
            <person name="Vives C."/>
            <person name="Morata J."/>
            <person name="Symeonidi A."/>
            <person name="Hiss M."/>
            <person name="Muchero W."/>
            <person name="Kamisugi Y."/>
            <person name="Saleh O."/>
            <person name="Blanc G."/>
            <person name="Decker E.L."/>
            <person name="van Gessel N."/>
            <person name="Grimwood J."/>
            <person name="Hayes R.D."/>
            <person name="Graham S.W."/>
            <person name="Gunter L.E."/>
            <person name="McDaniel S.F."/>
            <person name="Hoernstein S.N.W."/>
            <person name="Larsson A."/>
            <person name="Li F.W."/>
            <person name="Perroud P.F."/>
            <person name="Phillips J."/>
            <person name="Ranjan P."/>
            <person name="Rokshar D.S."/>
            <person name="Rothfels C.J."/>
            <person name="Schneider L."/>
            <person name="Shu S."/>
            <person name="Stevenson D.W."/>
            <person name="Thummler F."/>
            <person name="Tillich M."/>
            <person name="Villarreal Aguilar J.C."/>
            <person name="Widiez T."/>
            <person name="Wong G.K."/>
            <person name="Wymore A."/>
            <person name="Zhang Y."/>
            <person name="Zimmer A.D."/>
            <person name="Quatrano R.S."/>
            <person name="Mayer K.F.X."/>
            <person name="Goodstein D."/>
            <person name="Casacuberta J.M."/>
            <person name="Vandepoele K."/>
            <person name="Reski R."/>
            <person name="Cuming A.C."/>
            <person name="Tuskan G.A."/>
            <person name="Maumus F."/>
            <person name="Salse J."/>
            <person name="Schmutz J."/>
            <person name="Rensing S.A."/>
        </authorList>
    </citation>
    <scope>NUCLEOTIDE SEQUENCE [LARGE SCALE GENOMIC DNA]</scope>
    <source>
        <strain evidence="7 8">cv. Gransden 2004</strain>
    </source>
</reference>
<dbReference type="Gene3D" id="3.20.20.80">
    <property type="entry name" value="Glycosidases"/>
    <property type="match status" value="1"/>
</dbReference>
<dbReference type="PROSITE" id="PS00659">
    <property type="entry name" value="GLYCOSYL_HYDROL_F5"/>
    <property type="match status" value="1"/>
</dbReference>
<protein>
    <recommendedName>
        <fullName evidence="5">Glycoside hydrolase family 5 domain-containing protein</fullName>
    </recommendedName>
</protein>
<dbReference type="GO" id="GO:0016477">
    <property type="term" value="P:cell migration"/>
    <property type="evidence" value="ECO:0000318"/>
    <property type="project" value="GO_Central"/>
</dbReference>
<organism evidence="6">
    <name type="scientific">Physcomitrium patens</name>
    <name type="common">Spreading-leaved earth moss</name>
    <name type="synonym">Physcomitrella patens</name>
    <dbReference type="NCBI Taxonomy" id="3218"/>
    <lineage>
        <taxon>Eukaryota</taxon>
        <taxon>Viridiplantae</taxon>
        <taxon>Streptophyta</taxon>
        <taxon>Embryophyta</taxon>
        <taxon>Bryophyta</taxon>
        <taxon>Bryophytina</taxon>
        <taxon>Bryopsida</taxon>
        <taxon>Funariidae</taxon>
        <taxon>Funariales</taxon>
        <taxon>Funariaceae</taxon>
        <taxon>Physcomitrium</taxon>
    </lineage>
</organism>
<keyword evidence="2 4" id="KW-0378">Hydrolase</keyword>
<evidence type="ECO:0000256" key="3">
    <source>
        <dbReference type="ARBA" id="ARBA00023295"/>
    </source>
</evidence>
<dbReference type="InterPro" id="IPR018087">
    <property type="entry name" value="Glyco_hydro_5_CS"/>
</dbReference>
<comment type="similarity">
    <text evidence="1 4">Belongs to the glycosyl hydrolase 5 (cellulase A) family.</text>
</comment>
<dbReference type="GO" id="GO:0051015">
    <property type="term" value="F:actin filament binding"/>
    <property type="evidence" value="ECO:0000318"/>
    <property type="project" value="GO_Central"/>
</dbReference>
<dbReference type="GO" id="GO:0051017">
    <property type="term" value="P:actin filament bundle assembly"/>
    <property type="evidence" value="ECO:0000318"/>
    <property type="project" value="GO_Central"/>
</dbReference>
<dbReference type="GO" id="GO:0007163">
    <property type="term" value="P:establishment or maintenance of cell polarity"/>
    <property type="evidence" value="ECO:0000318"/>
    <property type="project" value="GO_Central"/>
</dbReference>
<dbReference type="GO" id="GO:0005737">
    <property type="term" value="C:cytoplasm"/>
    <property type="evidence" value="ECO:0000318"/>
    <property type="project" value="GO_Central"/>
</dbReference>
<dbReference type="GO" id="GO:0015629">
    <property type="term" value="C:actin cytoskeleton"/>
    <property type="evidence" value="ECO:0000318"/>
    <property type="project" value="GO_Central"/>
</dbReference>
<dbReference type="SUPFAM" id="SSF51445">
    <property type="entry name" value="(Trans)glycosidases"/>
    <property type="match status" value="1"/>
</dbReference>
<dbReference type="PANTHER" id="PTHR10551">
    <property type="entry name" value="FASCIN"/>
    <property type="match status" value="1"/>
</dbReference>
<gene>
    <name evidence="6" type="ORF">PHYPA_014832</name>
</gene>
<evidence type="ECO:0000256" key="1">
    <source>
        <dbReference type="ARBA" id="ARBA00005641"/>
    </source>
</evidence>
<evidence type="ECO:0000313" key="8">
    <source>
        <dbReference type="Proteomes" id="UP000006727"/>
    </source>
</evidence>
<dbReference type="EnsemblPlants" id="Pp3c11_9800V3.1">
    <property type="protein sequence ID" value="Pp3c11_9800V3.1"/>
    <property type="gene ID" value="Pp3c11_9800"/>
</dbReference>
<sequence length="206" mass="23176">MMVRTTLGTSLLTAGERLPLLFLSAHGIKVIIDLHAASGSQNGQEHSSSCNGISEWAKQGGTDYLYESIMATEFLASRYTNNQSLLGIELLNEPSAEMVPFDVLEYYYKWSYSVIRNHTASAYMIMCQCIRGDWTEFVNVLPADNVVLNVHLYNLFNLDLFGMTTAQWNIDFVYNDQLSLLQKLNMAGNALIFVGEFSCIQLYLVI</sequence>
<dbReference type="InterPro" id="IPR001547">
    <property type="entry name" value="Glyco_hydro_5"/>
</dbReference>
<dbReference type="AlphaFoldDB" id="A0A2K1JU57"/>
<reference evidence="7" key="3">
    <citation type="submission" date="2020-12" db="UniProtKB">
        <authorList>
            <consortium name="EnsemblPlants"/>
        </authorList>
    </citation>
    <scope>IDENTIFICATION</scope>
</reference>
<dbReference type="InParanoid" id="A0A2K1JU57"/>
<keyword evidence="8" id="KW-1185">Reference proteome</keyword>
<dbReference type="InterPro" id="IPR010431">
    <property type="entry name" value="Fascin"/>
</dbReference>
<dbReference type="STRING" id="3218.A0A2K1JU57"/>
<dbReference type="GO" id="GO:0000272">
    <property type="term" value="P:polysaccharide catabolic process"/>
    <property type="evidence" value="ECO:0007669"/>
    <property type="project" value="InterPro"/>
</dbReference>
<dbReference type="PaxDb" id="3218-PP1S61_134V6.1"/>
<dbReference type="Gramene" id="Pp3c11_9800V3.1">
    <property type="protein sequence ID" value="Pp3c11_9800V3.1"/>
    <property type="gene ID" value="Pp3c11_9800"/>
</dbReference>
<dbReference type="InterPro" id="IPR017853">
    <property type="entry name" value="GH"/>
</dbReference>
<proteinExistence type="inferred from homology"/>
<evidence type="ECO:0000313" key="6">
    <source>
        <dbReference type="EMBL" id="PNR45061.1"/>
    </source>
</evidence>
<feature type="domain" description="Glycoside hydrolase family 5" evidence="5">
    <location>
        <begin position="25"/>
        <end position="198"/>
    </location>
</feature>